<proteinExistence type="predicted"/>
<dbReference type="AlphaFoldDB" id="A0A0S3SSR0"/>
<evidence type="ECO:0000313" key="3">
    <source>
        <dbReference type="Proteomes" id="UP000291084"/>
    </source>
</evidence>
<feature type="compositionally biased region" description="Polar residues" evidence="1">
    <location>
        <begin position="73"/>
        <end position="94"/>
    </location>
</feature>
<gene>
    <name evidence="2" type="primary">Vigan.08G262200</name>
    <name evidence="2" type="ORF">VIGAN_08262200</name>
</gene>
<evidence type="ECO:0000313" key="2">
    <source>
        <dbReference type="EMBL" id="BAT95814.1"/>
    </source>
</evidence>
<dbReference type="EMBL" id="AP015041">
    <property type="protein sequence ID" value="BAT95814.1"/>
    <property type="molecule type" value="Genomic_DNA"/>
</dbReference>
<evidence type="ECO:0000256" key="1">
    <source>
        <dbReference type="SAM" id="MobiDB-lite"/>
    </source>
</evidence>
<feature type="region of interest" description="Disordered" evidence="1">
    <location>
        <begin position="1"/>
        <end position="21"/>
    </location>
</feature>
<dbReference type="Proteomes" id="UP000291084">
    <property type="component" value="Chromosome 8"/>
</dbReference>
<reference evidence="2 3" key="1">
    <citation type="journal article" date="2015" name="Sci. Rep.">
        <title>The power of single molecule real-time sequencing technology in the de novo assembly of a eukaryotic genome.</title>
        <authorList>
            <person name="Sakai H."/>
            <person name="Naito K."/>
            <person name="Ogiso-Tanaka E."/>
            <person name="Takahashi Y."/>
            <person name="Iseki K."/>
            <person name="Muto C."/>
            <person name="Satou K."/>
            <person name="Teruya K."/>
            <person name="Shiroma A."/>
            <person name="Shimoji M."/>
            <person name="Hirano T."/>
            <person name="Itoh T."/>
            <person name="Kaga A."/>
            <person name="Tomooka N."/>
        </authorList>
    </citation>
    <scope>NUCLEOTIDE SEQUENCE [LARGE SCALE GENOMIC DNA]</scope>
    <source>
        <strain evidence="3">cv. Shumari</strain>
    </source>
</reference>
<protein>
    <submittedName>
        <fullName evidence="2">Uncharacterized protein</fullName>
    </submittedName>
</protein>
<accession>A0A0S3SSR0</accession>
<keyword evidence="3" id="KW-1185">Reference proteome</keyword>
<organism evidence="2 3">
    <name type="scientific">Vigna angularis var. angularis</name>
    <dbReference type="NCBI Taxonomy" id="157739"/>
    <lineage>
        <taxon>Eukaryota</taxon>
        <taxon>Viridiplantae</taxon>
        <taxon>Streptophyta</taxon>
        <taxon>Embryophyta</taxon>
        <taxon>Tracheophyta</taxon>
        <taxon>Spermatophyta</taxon>
        <taxon>Magnoliopsida</taxon>
        <taxon>eudicotyledons</taxon>
        <taxon>Gunneridae</taxon>
        <taxon>Pentapetalae</taxon>
        <taxon>rosids</taxon>
        <taxon>fabids</taxon>
        <taxon>Fabales</taxon>
        <taxon>Fabaceae</taxon>
        <taxon>Papilionoideae</taxon>
        <taxon>50 kb inversion clade</taxon>
        <taxon>NPAAA clade</taxon>
        <taxon>indigoferoid/millettioid clade</taxon>
        <taxon>Phaseoleae</taxon>
        <taxon>Vigna</taxon>
    </lineage>
</organism>
<name>A0A0S3SSR0_PHAAN</name>
<feature type="region of interest" description="Disordered" evidence="1">
    <location>
        <begin position="47"/>
        <end position="94"/>
    </location>
</feature>
<sequence length="94" mass="9929">MILPTGSGRGRCLRSPSMPAASMAAKPKYGLAEPSNDFISKLVARPSRVPGGDEARNGASLFSFPQKSKHKGSSSPTRQSGETSVKQWKAPVTN</sequence>